<keyword evidence="3" id="KW-1185">Reference proteome</keyword>
<dbReference type="SUPFAM" id="SSF52540">
    <property type="entry name" value="P-loop containing nucleoside triphosphate hydrolases"/>
    <property type="match status" value="1"/>
</dbReference>
<dbReference type="InParanoid" id="A0A4Q1BUU0"/>
<feature type="compositionally biased region" description="Polar residues" evidence="1">
    <location>
        <begin position="1"/>
        <end position="16"/>
    </location>
</feature>
<accession>A0A4Q1BUU0</accession>
<name>A0A4Q1BUU0_TREME</name>
<dbReference type="GO" id="GO:0046403">
    <property type="term" value="F:polynucleotide 3'-phosphatase activity"/>
    <property type="evidence" value="ECO:0007669"/>
    <property type="project" value="TreeGrafter"/>
</dbReference>
<dbReference type="EMBL" id="SDIL01000005">
    <property type="protein sequence ID" value="RXK41808.1"/>
    <property type="molecule type" value="Genomic_DNA"/>
</dbReference>
<dbReference type="GO" id="GO:0003690">
    <property type="term" value="F:double-stranded DNA binding"/>
    <property type="evidence" value="ECO:0007669"/>
    <property type="project" value="TreeGrafter"/>
</dbReference>
<dbReference type="OrthoDB" id="3512845at2759"/>
<evidence type="ECO:0000313" key="2">
    <source>
        <dbReference type="EMBL" id="RXK41808.1"/>
    </source>
</evidence>
<dbReference type="InterPro" id="IPR027417">
    <property type="entry name" value="P-loop_NTPase"/>
</dbReference>
<dbReference type="Proteomes" id="UP000289152">
    <property type="component" value="Unassembled WGS sequence"/>
</dbReference>
<sequence>MSHYTQSSMSVDAQSWRSKHQGDSSQGEEPQVVLILVGLPGSGKTTFSEALVRYGLPDSSSSIPALGSEGKSFASSSQHSSLLQRRRQWIRASQDDAPGRRRKECELVVQRALQQGHNVVVDRCDFDPTQRAHFVNIAKTHRPPPRIWALVLPVSRQTLEARLATRKDHPSIQDFDTALRVLDDMSRQFDPPTPQRPEGFDRIFVLPELHQPRVWEDIAINRVLNDVSARGMTEIALPRLANGESHAGRGSHGGGWRGRGERAGDGPCRES</sequence>
<evidence type="ECO:0000313" key="3">
    <source>
        <dbReference type="Proteomes" id="UP000289152"/>
    </source>
</evidence>
<feature type="region of interest" description="Disordered" evidence="1">
    <location>
        <begin position="1"/>
        <end position="29"/>
    </location>
</feature>
<evidence type="ECO:0000256" key="1">
    <source>
        <dbReference type="SAM" id="MobiDB-lite"/>
    </source>
</evidence>
<dbReference type="GO" id="GO:0006281">
    <property type="term" value="P:DNA repair"/>
    <property type="evidence" value="ECO:0007669"/>
    <property type="project" value="TreeGrafter"/>
</dbReference>
<reference evidence="2 3" key="1">
    <citation type="submission" date="2016-06" db="EMBL/GenBank/DDBJ databases">
        <title>Evolution of pathogenesis and genome organization in the Tremellales.</title>
        <authorList>
            <person name="Cuomo C."/>
            <person name="Litvintseva A."/>
            <person name="Heitman J."/>
            <person name="Chen Y."/>
            <person name="Sun S."/>
            <person name="Springer D."/>
            <person name="Dromer F."/>
            <person name="Young S."/>
            <person name="Zeng Q."/>
            <person name="Chapman S."/>
            <person name="Gujja S."/>
            <person name="Saif S."/>
            <person name="Birren B."/>
        </authorList>
    </citation>
    <scope>NUCLEOTIDE SEQUENCE [LARGE SCALE GENOMIC DNA]</scope>
    <source>
        <strain evidence="2 3">ATCC 28783</strain>
    </source>
</reference>
<gene>
    <name evidence="2" type="ORF">M231_00807</name>
</gene>
<dbReference type="Pfam" id="PF13671">
    <property type="entry name" value="AAA_33"/>
    <property type="match status" value="1"/>
</dbReference>
<protein>
    <submittedName>
        <fullName evidence="2">Uncharacterized protein</fullName>
    </submittedName>
</protein>
<feature type="region of interest" description="Disordered" evidence="1">
    <location>
        <begin position="243"/>
        <end position="271"/>
    </location>
</feature>
<dbReference type="STRING" id="5217.A0A4Q1BUU0"/>
<proteinExistence type="predicted"/>
<organism evidence="2 3">
    <name type="scientific">Tremella mesenterica</name>
    <name type="common">Jelly fungus</name>
    <dbReference type="NCBI Taxonomy" id="5217"/>
    <lineage>
        <taxon>Eukaryota</taxon>
        <taxon>Fungi</taxon>
        <taxon>Dikarya</taxon>
        <taxon>Basidiomycota</taxon>
        <taxon>Agaricomycotina</taxon>
        <taxon>Tremellomycetes</taxon>
        <taxon>Tremellales</taxon>
        <taxon>Tremellaceae</taxon>
        <taxon>Tremella</taxon>
    </lineage>
</organism>
<dbReference type="PANTHER" id="PTHR12083">
    <property type="entry name" value="BIFUNCTIONAL POLYNUCLEOTIDE PHOSPHATASE/KINASE"/>
    <property type="match status" value="1"/>
</dbReference>
<dbReference type="PANTHER" id="PTHR12083:SF9">
    <property type="entry name" value="BIFUNCTIONAL POLYNUCLEOTIDE PHOSPHATASE_KINASE"/>
    <property type="match status" value="1"/>
</dbReference>
<dbReference type="AlphaFoldDB" id="A0A4Q1BUU0"/>
<dbReference type="GO" id="GO:0046404">
    <property type="term" value="F:ATP-dependent polydeoxyribonucleotide 5'-hydroxyl-kinase activity"/>
    <property type="evidence" value="ECO:0007669"/>
    <property type="project" value="TreeGrafter"/>
</dbReference>
<comment type="caution">
    <text evidence="2">The sequence shown here is derived from an EMBL/GenBank/DDBJ whole genome shotgun (WGS) entry which is preliminary data.</text>
</comment>
<dbReference type="Gene3D" id="3.40.50.300">
    <property type="entry name" value="P-loop containing nucleotide triphosphate hydrolases"/>
    <property type="match status" value="1"/>
</dbReference>
<feature type="compositionally biased region" description="Basic and acidic residues" evidence="1">
    <location>
        <begin position="258"/>
        <end position="271"/>
    </location>
</feature>